<dbReference type="AlphaFoldDB" id="A0AAW0VX84"/>
<comment type="caution">
    <text evidence="2">The sequence shown here is derived from an EMBL/GenBank/DDBJ whole genome shotgun (WGS) entry which is preliminary data.</text>
</comment>
<evidence type="ECO:0000313" key="3">
    <source>
        <dbReference type="Proteomes" id="UP001445076"/>
    </source>
</evidence>
<feature type="non-terminal residue" evidence="2">
    <location>
        <position position="1"/>
    </location>
</feature>
<evidence type="ECO:0000256" key="1">
    <source>
        <dbReference type="SAM" id="MobiDB-lite"/>
    </source>
</evidence>
<feature type="non-terminal residue" evidence="2">
    <location>
        <position position="113"/>
    </location>
</feature>
<dbReference type="Proteomes" id="UP001445076">
    <property type="component" value="Unassembled WGS sequence"/>
</dbReference>
<name>A0AAW0VX84_CHEQU</name>
<proteinExistence type="predicted"/>
<organism evidence="2 3">
    <name type="scientific">Cherax quadricarinatus</name>
    <name type="common">Australian red claw crayfish</name>
    <dbReference type="NCBI Taxonomy" id="27406"/>
    <lineage>
        <taxon>Eukaryota</taxon>
        <taxon>Metazoa</taxon>
        <taxon>Ecdysozoa</taxon>
        <taxon>Arthropoda</taxon>
        <taxon>Crustacea</taxon>
        <taxon>Multicrustacea</taxon>
        <taxon>Malacostraca</taxon>
        <taxon>Eumalacostraca</taxon>
        <taxon>Eucarida</taxon>
        <taxon>Decapoda</taxon>
        <taxon>Pleocyemata</taxon>
        <taxon>Astacidea</taxon>
        <taxon>Parastacoidea</taxon>
        <taxon>Parastacidae</taxon>
        <taxon>Cherax</taxon>
    </lineage>
</organism>
<feature type="compositionally biased region" description="Polar residues" evidence="1">
    <location>
        <begin position="1"/>
        <end position="12"/>
    </location>
</feature>
<dbReference type="EMBL" id="JARKIK010000098">
    <property type="protein sequence ID" value="KAK8721734.1"/>
    <property type="molecule type" value="Genomic_DNA"/>
</dbReference>
<feature type="compositionally biased region" description="Basic residues" evidence="1">
    <location>
        <begin position="101"/>
        <end position="113"/>
    </location>
</feature>
<evidence type="ECO:0000313" key="2">
    <source>
        <dbReference type="EMBL" id="KAK8721734.1"/>
    </source>
</evidence>
<keyword evidence="3" id="KW-1185">Reference proteome</keyword>
<protein>
    <submittedName>
        <fullName evidence="2">Uncharacterized protein</fullName>
    </submittedName>
</protein>
<sequence>YKFDASSSNCLHSDSAGDATTPLLPSDSAGDATMPLLPSDSSEKEELVSAGELLNTSPLKACAEQSKEKGKSVARKSRATPDVATTSGATPDVATSSRKPTTSRKRKRSDVSV</sequence>
<gene>
    <name evidence="2" type="ORF">OTU49_012536</name>
</gene>
<reference evidence="2 3" key="1">
    <citation type="journal article" date="2024" name="BMC Genomics">
        <title>Genome assembly of redclaw crayfish (Cherax quadricarinatus) provides insights into its immune adaptation and hypoxia tolerance.</title>
        <authorList>
            <person name="Liu Z."/>
            <person name="Zheng J."/>
            <person name="Li H."/>
            <person name="Fang K."/>
            <person name="Wang S."/>
            <person name="He J."/>
            <person name="Zhou D."/>
            <person name="Weng S."/>
            <person name="Chi M."/>
            <person name="Gu Z."/>
            <person name="He J."/>
            <person name="Li F."/>
            <person name="Wang M."/>
        </authorList>
    </citation>
    <scope>NUCLEOTIDE SEQUENCE [LARGE SCALE GENOMIC DNA]</scope>
    <source>
        <strain evidence="2">ZL_2023a</strain>
    </source>
</reference>
<feature type="region of interest" description="Disordered" evidence="1">
    <location>
        <begin position="1"/>
        <end position="113"/>
    </location>
</feature>
<accession>A0AAW0VX84</accession>